<evidence type="ECO:0000256" key="2">
    <source>
        <dbReference type="ARBA" id="ARBA00022741"/>
    </source>
</evidence>
<proteinExistence type="inferred from homology"/>
<dbReference type="Proteomes" id="UP000694924">
    <property type="component" value="Unplaced"/>
</dbReference>
<feature type="region of interest" description="Disordered" evidence="4">
    <location>
        <begin position="500"/>
        <end position="576"/>
    </location>
</feature>
<dbReference type="PANTHER" id="PTHR45639">
    <property type="entry name" value="HSC70CB, ISOFORM G-RELATED"/>
    <property type="match status" value="1"/>
</dbReference>
<dbReference type="Gene3D" id="3.30.420.40">
    <property type="match status" value="2"/>
</dbReference>
<dbReference type="InterPro" id="IPR013126">
    <property type="entry name" value="Hsp_70_fam"/>
</dbReference>
<organism evidence="5 6">
    <name type="scientific">Polistes dominula</name>
    <name type="common">European paper wasp</name>
    <name type="synonym">Vespa dominula</name>
    <dbReference type="NCBI Taxonomy" id="743375"/>
    <lineage>
        <taxon>Eukaryota</taxon>
        <taxon>Metazoa</taxon>
        <taxon>Ecdysozoa</taxon>
        <taxon>Arthropoda</taxon>
        <taxon>Hexapoda</taxon>
        <taxon>Insecta</taxon>
        <taxon>Pterygota</taxon>
        <taxon>Neoptera</taxon>
        <taxon>Endopterygota</taxon>
        <taxon>Hymenoptera</taxon>
        <taxon>Apocrita</taxon>
        <taxon>Aculeata</taxon>
        <taxon>Vespoidea</taxon>
        <taxon>Vespidae</taxon>
        <taxon>Polistinae</taxon>
        <taxon>Polistini</taxon>
        <taxon>Polistes</taxon>
    </lineage>
</organism>
<dbReference type="InterPro" id="IPR029047">
    <property type="entry name" value="HSP70_peptide-bd_sf"/>
</dbReference>
<evidence type="ECO:0000313" key="5">
    <source>
        <dbReference type="Proteomes" id="UP000694924"/>
    </source>
</evidence>
<comment type="similarity">
    <text evidence="1">Belongs to the heat shock protein 70 family.</text>
</comment>
<evidence type="ECO:0000256" key="3">
    <source>
        <dbReference type="ARBA" id="ARBA00022840"/>
    </source>
</evidence>
<dbReference type="PROSITE" id="PS01036">
    <property type="entry name" value="HSP70_3"/>
    <property type="match status" value="1"/>
</dbReference>
<dbReference type="Gene3D" id="2.60.34.10">
    <property type="entry name" value="Substrate Binding Domain Of DNAk, Chain A, domain 1"/>
    <property type="match status" value="1"/>
</dbReference>
<dbReference type="Gene3D" id="3.30.30.30">
    <property type="match status" value="1"/>
</dbReference>
<dbReference type="SUPFAM" id="SSF100920">
    <property type="entry name" value="Heat shock protein 70kD (HSP70), peptide-binding domain"/>
    <property type="match status" value="1"/>
</dbReference>
<sequence>MAAMSVIGIDFGNESCYVAVARAGGIETIANDYSLRNTPSCVAFSGKNRVLGVAAKNQMVTNMKNTIYGFKRLLGREYLDPQVQRELKCLSFKTSPLKDGGIGIHVQYLGEEHIFSPEQITAMLFTKLKDTSETALQTAVNDCVISVPSYYTQAERQALLDAARIAGLNVLRLFNETTATALTYGIYKQDLPAPEAAPRNVVFVDCGYASLQVCICAFHKGKLKMLASAADSNLGGRDIDTILAEHFCKDFQSRYRIDPHTSPRAYLRLLAEVEKLKKQMSANSTTLPLNIECFMEEKDVHGEMKRADMEAMCAHLFKRVETTLRQCLADSKLQLEEIHSVEIAGGSSRVPALKRVVEEVFGRPISTTLNQDEAVARGCALQCAMLSPAVRVRDFSVTDIQPYPLKLTWDPTQGEEGEMEVFGYNHPIPFSKMLTFYRSSPFKLTASYSMPPSSYPSTYVGVFAIKNVKPTPEGEASKVKVKVRINLNGILTIASASLVEKREPTQQEKEEEEKLLQQQQQQQNNMEVEQDNKKDKSDQEAQAKEPPAPEVSMDKTRRNSDADDGGKGVRGSAPSCSSRILSWFSSNEDKGEDAKSKKKVPVRTIELPIEANVSGLSQRELDIALEKECKMIAEDRQENERIDARNALEEYVYDLRSKLTDDFQLASFVTENDKDSLCRTLDETEVWLYEEGEDCQRQVYIDRLTRLKAQGEPIKDRRREFEGRGQALDELAGALQLAKKGLDNIKASYGKDDKYSHLTDDEIKKVEKIVQEKWAWLEEKRVVLASTPRTQPPPTTVAQIRSEKQALDSVVLPILNKPKPKVEPPKEDKPKDKNATANDQKSTNQNSQGDAHMENNQPQTEDDKMDVE</sequence>
<evidence type="ECO:0000313" key="6">
    <source>
        <dbReference type="RefSeq" id="XP_015178664.1"/>
    </source>
</evidence>
<keyword evidence="2" id="KW-0547">Nucleotide-binding</keyword>
<dbReference type="PRINTS" id="PR00301">
    <property type="entry name" value="HEATSHOCK70"/>
</dbReference>
<keyword evidence="3" id="KW-0067">ATP-binding</keyword>
<dbReference type="Gene3D" id="3.90.640.10">
    <property type="entry name" value="Actin, Chain A, domain 4"/>
    <property type="match status" value="1"/>
</dbReference>
<dbReference type="SUPFAM" id="SSF100934">
    <property type="entry name" value="Heat shock protein 70kD (HSP70), C-terminal subdomain"/>
    <property type="match status" value="2"/>
</dbReference>
<dbReference type="SUPFAM" id="SSF53067">
    <property type="entry name" value="Actin-like ATPase domain"/>
    <property type="match status" value="2"/>
</dbReference>
<feature type="region of interest" description="Disordered" evidence="4">
    <location>
        <begin position="809"/>
        <end position="868"/>
    </location>
</feature>
<dbReference type="Pfam" id="PF00012">
    <property type="entry name" value="HSP70"/>
    <property type="match status" value="2"/>
</dbReference>
<reference evidence="6" key="1">
    <citation type="submission" date="2025-08" db="UniProtKB">
        <authorList>
            <consortium name="RefSeq"/>
        </authorList>
    </citation>
    <scope>IDENTIFICATION</scope>
    <source>
        <tissue evidence="6">Whole body</tissue>
    </source>
</reference>
<dbReference type="RefSeq" id="XP_015178664.1">
    <property type="nucleotide sequence ID" value="XM_015323178.1"/>
</dbReference>
<evidence type="ECO:0000256" key="1">
    <source>
        <dbReference type="ARBA" id="ARBA00007381"/>
    </source>
</evidence>
<dbReference type="InterPro" id="IPR029048">
    <property type="entry name" value="HSP70_C_sf"/>
</dbReference>
<feature type="compositionally biased region" description="Basic and acidic residues" evidence="4">
    <location>
        <begin position="500"/>
        <end position="515"/>
    </location>
</feature>
<feature type="compositionally biased region" description="Basic and acidic residues" evidence="4">
    <location>
        <begin position="552"/>
        <end position="567"/>
    </location>
</feature>
<dbReference type="Gene3D" id="1.20.1270.10">
    <property type="match status" value="1"/>
</dbReference>
<feature type="compositionally biased region" description="Basic and acidic residues" evidence="4">
    <location>
        <begin position="820"/>
        <end position="834"/>
    </location>
</feature>
<dbReference type="PANTHER" id="PTHR45639:SF4">
    <property type="entry name" value="HSC70CB, ISOFORM G"/>
    <property type="match status" value="1"/>
</dbReference>
<feature type="compositionally biased region" description="Basic and acidic residues" evidence="4">
    <location>
        <begin position="530"/>
        <end position="543"/>
    </location>
</feature>
<dbReference type="CDD" id="cd10228">
    <property type="entry name" value="ASKHA_NBD_HSP70_HSPA4_like"/>
    <property type="match status" value="1"/>
</dbReference>
<protein>
    <submittedName>
        <fullName evidence="6">97 kDa heat shock protein isoform X1</fullName>
    </submittedName>
</protein>
<dbReference type="InterPro" id="IPR018181">
    <property type="entry name" value="Heat_shock_70_CS"/>
</dbReference>
<evidence type="ECO:0000256" key="4">
    <source>
        <dbReference type="SAM" id="MobiDB-lite"/>
    </source>
</evidence>
<gene>
    <name evidence="6" type="primary">LOC107067569</name>
</gene>
<accession>A0ABM1IEM7</accession>
<name>A0ABM1IEM7_POLDO</name>
<keyword evidence="5" id="KW-1185">Reference proteome</keyword>
<dbReference type="GeneID" id="107067569"/>
<dbReference type="InterPro" id="IPR043129">
    <property type="entry name" value="ATPase_NBD"/>
</dbReference>
<keyword evidence="6" id="KW-0346">Stress response</keyword>
<feature type="compositionally biased region" description="Polar residues" evidence="4">
    <location>
        <begin position="835"/>
        <end position="859"/>
    </location>
</feature>